<evidence type="ECO:0000313" key="2">
    <source>
        <dbReference type="Proteomes" id="UP001374535"/>
    </source>
</evidence>
<gene>
    <name evidence="1" type="ORF">V8G54_008751</name>
</gene>
<evidence type="ECO:0000313" key="1">
    <source>
        <dbReference type="EMBL" id="WVZ21429.1"/>
    </source>
</evidence>
<keyword evidence="2" id="KW-1185">Reference proteome</keyword>
<dbReference type="EMBL" id="CP144699">
    <property type="protein sequence ID" value="WVZ21429.1"/>
    <property type="molecule type" value="Genomic_DNA"/>
</dbReference>
<accession>A0AAQ3S6S5</accession>
<name>A0AAQ3S6S5_VIGMU</name>
<proteinExistence type="predicted"/>
<organism evidence="1 2">
    <name type="scientific">Vigna mungo</name>
    <name type="common">Black gram</name>
    <name type="synonym">Phaseolus mungo</name>
    <dbReference type="NCBI Taxonomy" id="3915"/>
    <lineage>
        <taxon>Eukaryota</taxon>
        <taxon>Viridiplantae</taxon>
        <taxon>Streptophyta</taxon>
        <taxon>Embryophyta</taxon>
        <taxon>Tracheophyta</taxon>
        <taxon>Spermatophyta</taxon>
        <taxon>Magnoliopsida</taxon>
        <taxon>eudicotyledons</taxon>
        <taxon>Gunneridae</taxon>
        <taxon>Pentapetalae</taxon>
        <taxon>rosids</taxon>
        <taxon>fabids</taxon>
        <taxon>Fabales</taxon>
        <taxon>Fabaceae</taxon>
        <taxon>Papilionoideae</taxon>
        <taxon>50 kb inversion clade</taxon>
        <taxon>NPAAA clade</taxon>
        <taxon>indigoferoid/millettioid clade</taxon>
        <taxon>Phaseoleae</taxon>
        <taxon>Vigna</taxon>
    </lineage>
</organism>
<sequence length="105" mass="11532">MASKSLYNELDFDLNSEDELPLLLFPHNPLHAVVPLVEGSFTLLSLPKLDFANSLICFNHAPSGVPELLLLENLDLSPPEAVSLDSSLLPVPFCGNLFTKSLMHF</sequence>
<protein>
    <submittedName>
        <fullName evidence="1">Uncharacterized protein</fullName>
    </submittedName>
</protein>
<reference evidence="1 2" key="1">
    <citation type="journal article" date="2023" name="Life. Sci Alliance">
        <title>Evolutionary insights into 3D genome organization and epigenetic landscape of Vigna mungo.</title>
        <authorList>
            <person name="Junaid A."/>
            <person name="Singh B."/>
            <person name="Bhatia S."/>
        </authorList>
    </citation>
    <scope>NUCLEOTIDE SEQUENCE [LARGE SCALE GENOMIC DNA]</scope>
    <source>
        <strain evidence="1">Urdbean</strain>
    </source>
</reference>
<dbReference type="AlphaFoldDB" id="A0AAQ3S6S5"/>
<dbReference type="Proteomes" id="UP001374535">
    <property type="component" value="Chromosome 2"/>
</dbReference>